<dbReference type="Proteomes" id="UP000466694">
    <property type="component" value="Unassembled WGS sequence"/>
</dbReference>
<dbReference type="InterPro" id="IPR014586">
    <property type="entry name" value="UCP033909"/>
</dbReference>
<dbReference type="Pfam" id="PF05990">
    <property type="entry name" value="DUF900"/>
    <property type="match status" value="1"/>
</dbReference>
<dbReference type="Gene3D" id="3.40.50.1820">
    <property type="entry name" value="alpha/beta hydrolase"/>
    <property type="match status" value="1"/>
</dbReference>
<dbReference type="EMBL" id="NWTC01000004">
    <property type="protein sequence ID" value="PDT48846.1"/>
    <property type="molecule type" value="Genomic_DNA"/>
</dbReference>
<dbReference type="AlphaFoldDB" id="A0A2A6M2Z8"/>
<dbReference type="PANTHER" id="PTHR36513:SF1">
    <property type="entry name" value="TRANSMEMBRANE PROTEIN"/>
    <property type="match status" value="1"/>
</dbReference>
<gene>
    <name evidence="2" type="ORF">CO661_06845</name>
    <name evidence="1" type="ORF">GHK48_13110</name>
</gene>
<dbReference type="InterPro" id="IPR010297">
    <property type="entry name" value="DUF900_hydrolase"/>
</dbReference>
<dbReference type="InterPro" id="IPR029058">
    <property type="entry name" value="AB_hydrolase_fold"/>
</dbReference>
<dbReference type="GO" id="GO:0016787">
    <property type="term" value="F:hydrolase activity"/>
    <property type="evidence" value="ECO:0007669"/>
    <property type="project" value="UniProtKB-KW"/>
</dbReference>
<accession>A0A2A6M2Z8</accession>
<protein>
    <submittedName>
        <fullName evidence="1">Alpha/beta fold hydrolase</fullName>
    </submittedName>
    <submittedName>
        <fullName evidence="2">Alpha/beta hydrolase</fullName>
    </submittedName>
</protein>
<reference evidence="1" key="3">
    <citation type="submission" date="2019-10" db="EMBL/GenBank/DDBJ databases">
        <authorList>
            <person name="Sugawara M."/>
            <person name="Epstein B."/>
            <person name="Badgley B."/>
            <person name="Unno T."/>
            <person name="Xu L."/>
            <person name="Reese J."/>
            <person name="Gyaneshwar P."/>
            <person name="Denny R."/>
            <person name="Mudege J."/>
            <person name="Bharti A."/>
            <person name="Farmer A."/>
            <person name="May G."/>
            <person name="Woodward J."/>
            <person name="Medigue C."/>
            <person name="Vallenet D."/>
            <person name="Lajus A."/>
            <person name="Rouy Z."/>
            <person name="Martinez-Vaz B."/>
            <person name="Tiffin P."/>
            <person name="Young N."/>
            <person name="Sadowsky M."/>
        </authorList>
    </citation>
    <scope>NUCLEOTIDE SEQUENCE</scope>
    <source>
        <strain evidence="1">USDA205</strain>
    </source>
</reference>
<reference evidence="1 4" key="1">
    <citation type="journal article" date="2013" name="Genome Biol.">
        <title>Comparative genomics of the core and accessory genomes of 48 Sinorhizobium strains comprising five genospecies.</title>
        <authorList>
            <person name="Sugawara M."/>
            <person name="Epstein B."/>
            <person name="Badgley B.D."/>
            <person name="Unno T."/>
            <person name="Xu L."/>
            <person name="Reese J."/>
            <person name="Gyaneshwar P."/>
            <person name="Denny R."/>
            <person name="Mudge J."/>
            <person name="Bharti A.K."/>
            <person name="Farmer A.D."/>
            <person name="May G.D."/>
            <person name="Woodward J.E."/>
            <person name="Medigue C."/>
            <person name="Vallenet D."/>
            <person name="Lajus A."/>
            <person name="Rouy Z."/>
            <person name="Martinez-Vaz B."/>
            <person name="Tiffin P."/>
            <person name="Young N.D."/>
            <person name="Sadowsky M.J."/>
        </authorList>
    </citation>
    <scope>NUCLEOTIDE SEQUENCE [LARGE SCALE GENOMIC DNA]</scope>
    <source>
        <strain evidence="1 4">USDA205</strain>
    </source>
</reference>
<evidence type="ECO:0000313" key="2">
    <source>
        <dbReference type="EMBL" id="PDT48846.1"/>
    </source>
</evidence>
<dbReference type="Proteomes" id="UP000220353">
    <property type="component" value="Unassembled WGS sequence"/>
</dbReference>
<comment type="caution">
    <text evidence="2">The sequence shown here is derived from an EMBL/GenBank/DDBJ whole genome shotgun (WGS) entry which is preliminary data.</text>
</comment>
<keyword evidence="2" id="KW-0378">Hydrolase</keyword>
<evidence type="ECO:0000313" key="1">
    <source>
        <dbReference type="EMBL" id="MQX09188.1"/>
    </source>
</evidence>
<name>A0A2A6M2Z8_RHIFR</name>
<evidence type="ECO:0000313" key="4">
    <source>
        <dbReference type="Proteomes" id="UP000466694"/>
    </source>
</evidence>
<sequence>MLKRGLGVPSIADASLTARMGRALLCVGLMLSLSGCGGRPVGVLVPSGTAAGASEVDLLVATTRAQSDDPGVLFSGERAPELSLTEIVVSVPPEKNRKVGQVQWPKKLPADPTRDFSTVSVKPLDPGPETQAWLHGHLPKNRRVLIFVHGFNNRFEDAVYRYAQIVHDSGADVAPVIFTWPSRASIFDYNYDKESTNYSRDALEELLQRASKNPSVGEITLMAHSMGSWVTVEALRQMAIRDGRVAPKITDVILASPDLDVDVFTKQMQAMGKSRPKFTLFVSRDDRALTLSRRISGNIDRLGQIDPSVEPYRSQLERAGITVLDLTALKGGDRLNHGKFAESPEVVRLLGNRLIAGQTVTDSDVGLGERVGAVALGTAQTVGSAASVAVSTPIMIFDPRTRRNYDAQLRRFGQSVGNTVGSTVTP</sequence>
<organism evidence="2 3">
    <name type="scientific">Rhizobium fredii</name>
    <name type="common">Sinorhizobium fredii</name>
    <dbReference type="NCBI Taxonomy" id="380"/>
    <lineage>
        <taxon>Bacteria</taxon>
        <taxon>Pseudomonadati</taxon>
        <taxon>Pseudomonadota</taxon>
        <taxon>Alphaproteobacteria</taxon>
        <taxon>Hyphomicrobiales</taxon>
        <taxon>Rhizobiaceae</taxon>
        <taxon>Sinorhizobium/Ensifer group</taxon>
        <taxon>Sinorhizobium</taxon>
    </lineage>
</organism>
<dbReference type="PANTHER" id="PTHR36513">
    <property type="entry name" value="ABC TRANSMEMBRANE TYPE-1 DOMAIN-CONTAINING PROTEIN"/>
    <property type="match status" value="1"/>
</dbReference>
<dbReference type="PIRSF" id="PIRSF033909">
    <property type="entry name" value="UCP033909"/>
    <property type="match status" value="1"/>
</dbReference>
<dbReference type="SUPFAM" id="SSF53474">
    <property type="entry name" value="alpha/beta-Hydrolases"/>
    <property type="match status" value="1"/>
</dbReference>
<proteinExistence type="predicted"/>
<evidence type="ECO:0000313" key="3">
    <source>
        <dbReference type="Proteomes" id="UP000220353"/>
    </source>
</evidence>
<reference evidence="2 3" key="2">
    <citation type="submission" date="2017-09" db="EMBL/GenBank/DDBJ databases">
        <title>Comparative genomics of rhizobia isolated from Phaseolus vulgaris in China.</title>
        <authorList>
            <person name="Tong W."/>
        </authorList>
    </citation>
    <scope>NUCLEOTIDE SEQUENCE [LARGE SCALE GENOMIC DNA]</scope>
    <source>
        <strain evidence="2 3">PCH1</strain>
    </source>
</reference>
<dbReference type="EMBL" id="WISZ01000109">
    <property type="protein sequence ID" value="MQX09188.1"/>
    <property type="molecule type" value="Genomic_DNA"/>
</dbReference>